<keyword evidence="2" id="KW-0808">Transferase</keyword>
<evidence type="ECO:0000313" key="5">
    <source>
        <dbReference type="Proteomes" id="UP001642900"/>
    </source>
</evidence>
<reference evidence="4 5" key="1">
    <citation type="submission" date="2020-02" db="EMBL/GenBank/DDBJ databases">
        <title>Genome sequence of strain CCNWXJ40-4.</title>
        <authorList>
            <person name="Gao J."/>
            <person name="Sun J."/>
        </authorList>
    </citation>
    <scope>NUCLEOTIDE SEQUENCE [LARGE SCALE GENOMIC DNA]</scope>
    <source>
        <strain evidence="4 5">CCNWXJ 40-4</strain>
    </source>
</reference>
<evidence type="ECO:0000313" key="4">
    <source>
        <dbReference type="EMBL" id="NGO54324.1"/>
    </source>
</evidence>
<dbReference type="GO" id="GO:0008146">
    <property type="term" value="F:sulfotransferase activity"/>
    <property type="evidence" value="ECO:0007669"/>
    <property type="project" value="InterPro"/>
</dbReference>
<dbReference type="Proteomes" id="UP001642900">
    <property type="component" value="Unassembled WGS sequence"/>
</dbReference>
<protein>
    <submittedName>
        <fullName evidence="4">Sulfotransferase domain-containing protein</fullName>
    </submittedName>
</protein>
<dbReference type="Pfam" id="PF00685">
    <property type="entry name" value="Sulfotransfer_1"/>
    <property type="match status" value="1"/>
</dbReference>
<dbReference type="Gene3D" id="3.40.50.300">
    <property type="entry name" value="P-loop containing nucleotide triphosphate hydrolases"/>
    <property type="match status" value="1"/>
</dbReference>
<dbReference type="RefSeq" id="WP_165032561.1">
    <property type="nucleotide sequence ID" value="NZ_JAAKZF010000049.1"/>
</dbReference>
<gene>
    <name evidence="4" type="ORF">G6N73_24865</name>
</gene>
<dbReference type="PANTHER" id="PTHR11783">
    <property type="entry name" value="SULFOTRANSFERASE SULT"/>
    <property type="match status" value="1"/>
</dbReference>
<evidence type="ECO:0000256" key="2">
    <source>
        <dbReference type="ARBA" id="ARBA00022679"/>
    </source>
</evidence>
<evidence type="ECO:0000256" key="1">
    <source>
        <dbReference type="ARBA" id="ARBA00005771"/>
    </source>
</evidence>
<accession>A0A6G4WI90</accession>
<evidence type="ECO:0000259" key="3">
    <source>
        <dbReference type="Pfam" id="PF00685"/>
    </source>
</evidence>
<dbReference type="AlphaFoldDB" id="A0A6G4WI90"/>
<dbReference type="InterPro" id="IPR000863">
    <property type="entry name" value="Sulfotransferase_dom"/>
</dbReference>
<comment type="caution">
    <text evidence="4">The sequence shown here is derived from an EMBL/GenBank/DDBJ whole genome shotgun (WGS) entry which is preliminary data.</text>
</comment>
<feature type="domain" description="Sulfotransferase" evidence="3">
    <location>
        <begin position="26"/>
        <end position="268"/>
    </location>
</feature>
<name>A0A6G4WI90_9HYPH</name>
<proteinExistence type="inferred from homology"/>
<keyword evidence="5" id="KW-1185">Reference proteome</keyword>
<dbReference type="InterPro" id="IPR027417">
    <property type="entry name" value="P-loop_NTPase"/>
</dbReference>
<dbReference type="EMBL" id="JAAKZF010000049">
    <property type="protein sequence ID" value="NGO54324.1"/>
    <property type="molecule type" value="Genomic_DNA"/>
</dbReference>
<sequence length="286" mass="32498">MLDFPRRAFRKIDRRIRMARAAATADAFLASYPKSGRTWFRFILSHYFAQAIPQSAEQPNGTINLFSMFGIVPNFDLDPVRGIPAFRHQMQRPQLPLILVTHHHYRRSLFLGRPVIFMVRDPRDVMVSAFFHATRHKHRFSGTVDAFIADEGQGLPALINYLNSWAEGLQSRESAVLSYEELTRDTVGASARIIEFLGYTPVEEALRKSVAAADFGAMRELELQGGLPAHDYDRADAESLRMRRGKVGGFEDYLSDAQLERIQEYCEKGLVPSAKRLVARTGMKLH</sequence>
<comment type="similarity">
    <text evidence="1">Belongs to the sulfotransferase 1 family.</text>
</comment>
<dbReference type="SUPFAM" id="SSF52540">
    <property type="entry name" value="P-loop containing nucleoside triphosphate hydrolases"/>
    <property type="match status" value="1"/>
</dbReference>
<organism evidence="4 5">
    <name type="scientific">Allomesorhizobium camelthorni</name>
    <dbReference type="NCBI Taxonomy" id="475069"/>
    <lineage>
        <taxon>Bacteria</taxon>
        <taxon>Pseudomonadati</taxon>
        <taxon>Pseudomonadota</taxon>
        <taxon>Alphaproteobacteria</taxon>
        <taxon>Hyphomicrobiales</taxon>
        <taxon>Phyllobacteriaceae</taxon>
        <taxon>Allomesorhizobium</taxon>
    </lineage>
</organism>